<organism evidence="2 3">
    <name type="scientific">Ferrimicrobium acidiphilum</name>
    <dbReference type="NCBI Taxonomy" id="121039"/>
    <lineage>
        <taxon>Bacteria</taxon>
        <taxon>Bacillati</taxon>
        <taxon>Actinomycetota</taxon>
        <taxon>Acidimicrobiia</taxon>
        <taxon>Acidimicrobiales</taxon>
        <taxon>Acidimicrobiaceae</taxon>
        <taxon>Ferrimicrobium</taxon>
    </lineage>
</organism>
<dbReference type="Pfam" id="PF13751">
    <property type="entry name" value="DDE_Tnp_1_6"/>
    <property type="match status" value="1"/>
</dbReference>
<dbReference type="Proteomes" id="UP001560267">
    <property type="component" value="Unassembled WGS sequence"/>
</dbReference>
<dbReference type="InterPro" id="IPR025668">
    <property type="entry name" value="Tnp_DDE_dom"/>
</dbReference>
<comment type="caution">
    <text evidence="2">The sequence shown here is derived from an EMBL/GenBank/DDBJ whole genome shotgun (WGS) entry which is preliminary data.</text>
</comment>
<name>A0ABV3Y181_9ACTN</name>
<keyword evidence="3" id="KW-1185">Reference proteome</keyword>
<evidence type="ECO:0000313" key="3">
    <source>
        <dbReference type="Proteomes" id="UP001560267"/>
    </source>
</evidence>
<dbReference type="EMBL" id="JBFSHR010000014">
    <property type="protein sequence ID" value="MEX6429317.1"/>
    <property type="molecule type" value="Genomic_DNA"/>
</dbReference>
<feature type="domain" description="Transposase DDE" evidence="1">
    <location>
        <begin position="6"/>
        <end position="56"/>
    </location>
</feature>
<proteinExistence type="predicted"/>
<accession>A0ABV3Y181</accession>
<evidence type="ECO:0000313" key="2">
    <source>
        <dbReference type="EMBL" id="MEX6429317.1"/>
    </source>
</evidence>
<dbReference type="RefSeq" id="WP_367184556.1">
    <property type="nucleotide sequence ID" value="NZ_DAHZQU010000132.1"/>
</dbReference>
<reference evidence="2 3" key="1">
    <citation type="submission" date="2024-07" db="EMBL/GenBank/DDBJ databases">
        <title>Draft Genome Sequence of Ferrimicrobium acidiphilum Strain YE2023, Isolated from a Pulp of Bioleach Reactor.</title>
        <authorList>
            <person name="Elkina Y.A."/>
            <person name="Bulaeva A.G."/>
            <person name="Beletsky A.V."/>
            <person name="Mardanov A.V."/>
        </authorList>
    </citation>
    <scope>NUCLEOTIDE SEQUENCE [LARGE SCALE GENOMIC DNA]</scope>
    <source>
        <strain evidence="2 3">YE2023</strain>
    </source>
</reference>
<protein>
    <submittedName>
        <fullName evidence="2">Transposase</fullName>
    </submittedName>
</protein>
<gene>
    <name evidence="2" type="ORF">AB6A68_05625</name>
</gene>
<evidence type="ECO:0000259" key="1">
    <source>
        <dbReference type="Pfam" id="PF13751"/>
    </source>
</evidence>
<sequence length="57" mass="6563">MSARSSGRNDYRITRPKVERKFAHLMRRKHGLRRVRVRGLLRVGNDFSLLAGGENVA</sequence>